<organism evidence="5">
    <name type="scientific">Eremomyces bilateralis CBS 781.70</name>
    <dbReference type="NCBI Taxonomy" id="1392243"/>
    <lineage>
        <taxon>Eukaryota</taxon>
        <taxon>Fungi</taxon>
        <taxon>Dikarya</taxon>
        <taxon>Ascomycota</taxon>
        <taxon>Pezizomycotina</taxon>
        <taxon>Dothideomycetes</taxon>
        <taxon>Dothideomycetes incertae sedis</taxon>
        <taxon>Eremomycetales</taxon>
        <taxon>Eremomycetaceae</taxon>
        <taxon>Eremomyces</taxon>
    </lineage>
</organism>
<keyword evidence="6" id="KW-1185">Reference proteome</keyword>
<dbReference type="GeneID" id="54417085"/>
<sequence length="758" mass="87190">MNDVDSVASKLAPLLRHPDDLDKIPSLKAELQRKKAGVDAQLQAGLKDQLEVTQTGMNSIHDASRILQQIKEEMQKVDKMCSEQQNMIKDFGQINAVAQAHRNFTAVLQLKNDIESFDARLTQLEMLLDEDSQNIEQQPNLLAIHMELTKLRDIRDTAMEQAKGSEKAMELMNNLQLSSGMTLSETFQRLDEVIDAFDEHLGTACMNIIPLVQQGNDSMVVRLALVISEEEKSDNKAKALQDAQKEYKDLASRFKSITAGPKETRGYKEKFLKAIEMYADNQMDESNDMFQDDPDKLEKSVRWFFNDLNTVKLGMQRLTPKKWKIFQTYVQIYHKQMHDWLVALIDNPQLTPPQMLAIVQWADKYYTKMEKLGVPRDMMKVPVIDNRSADLIREYRQLIVKAVEEWMDRMVVTDKKNFLSRDESSLDTDENGCLRTKTMGDMWRMLREQLDVAESSKRTDVAEGVVEAMFRSLISRQRMWEQLVSSELQKYLQPNADQEGLQPLQDFLVAIANDQIACIDDAEDEGGSPSYLTQFSRAINPIVSSAYSITVTSQTETLRDGYVDLSTHCLNTFAQVIFSIDFRNLMSEFFTPAWYSKKAIGQAVSTFEDYLNDYLPVLHPSLRDILVEELADELLIHYLSSVRNKSVKFRRSDPFVQKIRDDILTVFGYFEKFEAFEAIKQKWRVVDGFTRLLESDKAQLPDVYAQFKTDYWDVNMSWVEAVLRARDDFDRSLLNAVKARAGEIEVVRGPDTVMAKVK</sequence>
<accession>A0A6G1FZG0</accession>
<dbReference type="InterPro" id="IPR042532">
    <property type="entry name" value="EXOC3/Sec6_C"/>
</dbReference>
<keyword evidence="4" id="KW-0175">Coiled coil</keyword>
<dbReference type="EMBL" id="ML975162">
    <property type="protein sequence ID" value="KAF1811237.1"/>
    <property type="molecule type" value="Genomic_DNA"/>
</dbReference>
<gene>
    <name evidence="5 7" type="ORF">P152DRAFT_399458</name>
</gene>
<dbReference type="InterPro" id="IPR010326">
    <property type="entry name" value="EXOC3/Sec6"/>
</dbReference>
<dbReference type="GO" id="GO:0000145">
    <property type="term" value="C:exocyst"/>
    <property type="evidence" value="ECO:0007669"/>
    <property type="project" value="InterPro"/>
</dbReference>
<comment type="similarity">
    <text evidence="1">Belongs to the SEC6 family.</text>
</comment>
<evidence type="ECO:0000256" key="2">
    <source>
        <dbReference type="ARBA" id="ARBA00022448"/>
    </source>
</evidence>
<name>A0A6G1FZG0_9PEZI</name>
<dbReference type="GO" id="GO:0006887">
    <property type="term" value="P:exocytosis"/>
    <property type="evidence" value="ECO:0007669"/>
    <property type="project" value="UniProtKB-KW"/>
</dbReference>
<evidence type="ECO:0000313" key="6">
    <source>
        <dbReference type="Proteomes" id="UP000504638"/>
    </source>
</evidence>
<dbReference type="Gene3D" id="1.10.357.70">
    <property type="entry name" value="Exocyst complex component Sec6, C-terminal domain"/>
    <property type="match status" value="1"/>
</dbReference>
<evidence type="ECO:0000313" key="5">
    <source>
        <dbReference type="EMBL" id="KAF1811237.1"/>
    </source>
</evidence>
<evidence type="ECO:0000313" key="7">
    <source>
        <dbReference type="RefSeq" id="XP_033532868.1"/>
    </source>
</evidence>
<reference evidence="5 7" key="1">
    <citation type="submission" date="2020-01" db="EMBL/GenBank/DDBJ databases">
        <authorList>
            <consortium name="DOE Joint Genome Institute"/>
            <person name="Haridas S."/>
            <person name="Albert R."/>
            <person name="Binder M."/>
            <person name="Bloem J."/>
            <person name="Labutti K."/>
            <person name="Salamov A."/>
            <person name="Andreopoulos B."/>
            <person name="Baker S.E."/>
            <person name="Barry K."/>
            <person name="Bills G."/>
            <person name="Bluhm B.H."/>
            <person name="Cannon C."/>
            <person name="Castanera R."/>
            <person name="Culley D.E."/>
            <person name="Daum C."/>
            <person name="Ezra D."/>
            <person name="Gonzalez J.B."/>
            <person name="Henrissat B."/>
            <person name="Kuo A."/>
            <person name="Liang C."/>
            <person name="Lipzen A."/>
            <person name="Lutzoni F."/>
            <person name="Magnuson J."/>
            <person name="Mondo S."/>
            <person name="Nolan M."/>
            <person name="Ohm R."/>
            <person name="Pangilinan J."/>
            <person name="Park H.-J."/>
            <person name="Ramirez L."/>
            <person name="Alfaro M."/>
            <person name="Sun H."/>
            <person name="Tritt A."/>
            <person name="Yoshinaga Y."/>
            <person name="Zwiers L.-H."/>
            <person name="Turgeon B.G."/>
            <person name="Goodwin S.B."/>
            <person name="Spatafora J.W."/>
            <person name="Crous P.W."/>
            <person name="Grigoriev I.V."/>
        </authorList>
    </citation>
    <scope>NUCLEOTIDE SEQUENCE</scope>
    <source>
        <strain evidence="5 7">CBS 781.70</strain>
    </source>
</reference>
<evidence type="ECO:0000256" key="4">
    <source>
        <dbReference type="SAM" id="Coils"/>
    </source>
</evidence>
<protein>
    <submittedName>
        <fullName evidence="5 7">Exocyst complex component Sec6</fullName>
    </submittedName>
</protein>
<dbReference type="FunFam" id="1.10.357.50:FF:000006">
    <property type="entry name" value="Exocyst complex component sec6"/>
    <property type="match status" value="1"/>
</dbReference>
<dbReference type="Gene3D" id="1.10.357.50">
    <property type="match status" value="1"/>
</dbReference>
<reference evidence="7" key="3">
    <citation type="submission" date="2025-04" db="UniProtKB">
        <authorList>
            <consortium name="RefSeq"/>
        </authorList>
    </citation>
    <scope>IDENTIFICATION</scope>
    <source>
        <strain evidence="7">CBS 781.70</strain>
    </source>
</reference>
<reference evidence="7" key="2">
    <citation type="submission" date="2020-04" db="EMBL/GenBank/DDBJ databases">
        <authorList>
            <consortium name="NCBI Genome Project"/>
        </authorList>
    </citation>
    <scope>NUCLEOTIDE SEQUENCE</scope>
    <source>
        <strain evidence="7">CBS 781.70</strain>
    </source>
</reference>
<dbReference type="Proteomes" id="UP000504638">
    <property type="component" value="Unplaced"/>
</dbReference>
<dbReference type="PANTHER" id="PTHR21292:SF1">
    <property type="entry name" value="EXOCYST COMPLEX COMPONENT 3"/>
    <property type="match status" value="1"/>
</dbReference>
<dbReference type="Pfam" id="PF06046">
    <property type="entry name" value="Sec6"/>
    <property type="match status" value="1"/>
</dbReference>
<dbReference type="GO" id="GO:0051601">
    <property type="term" value="P:exocyst localization"/>
    <property type="evidence" value="ECO:0007669"/>
    <property type="project" value="TreeGrafter"/>
</dbReference>
<proteinExistence type="inferred from homology"/>
<evidence type="ECO:0000256" key="3">
    <source>
        <dbReference type="ARBA" id="ARBA00022483"/>
    </source>
</evidence>
<keyword evidence="3" id="KW-0268">Exocytosis</keyword>
<dbReference type="AlphaFoldDB" id="A0A6G1FZG0"/>
<dbReference type="OrthoDB" id="190098at2759"/>
<dbReference type="FunFam" id="1.10.357.70:FF:000005">
    <property type="entry name" value="Exocyst complex component Sec6"/>
    <property type="match status" value="1"/>
</dbReference>
<feature type="coiled-coil region" evidence="4">
    <location>
        <begin position="60"/>
        <end position="127"/>
    </location>
</feature>
<dbReference type="PANTHER" id="PTHR21292">
    <property type="entry name" value="EXOCYST COMPLEX COMPONENT SEC6-RELATED"/>
    <property type="match status" value="1"/>
</dbReference>
<dbReference type="GO" id="GO:0000149">
    <property type="term" value="F:SNARE binding"/>
    <property type="evidence" value="ECO:0007669"/>
    <property type="project" value="TreeGrafter"/>
</dbReference>
<evidence type="ECO:0000256" key="1">
    <source>
        <dbReference type="ARBA" id="ARBA00009447"/>
    </source>
</evidence>
<dbReference type="RefSeq" id="XP_033532868.1">
    <property type="nucleotide sequence ID" value="XM_033676515.1"/>
</dbReference>
<keyword evidence="2" id="KW-0813">Transport</keyword>